<keyword evidence="2" id="KW-0808">Transferase</keyword>
<dbReference type="PANTHER" id="PTHR13370:SF3">
    <property type="entry name" value="TRNA (GUANINE(10)-N2)-METHYLTRANSFERASE HOMOLOG"/>
    <property type="match status" value="1"/>
</dbReference>
<dbReference type="PRINTS" id="PR00508">
    <property type="entry name" value="S21N4MTFRASE"/>
</dbReference>
<feature type="domain" description="DNA methylase N-4/N-6" evidence="5">
    <location>
        <begin position="70"/>
        <end position="266"/>
    </location>
</feature>
<accession>A0AA41Z3G3</accession>
<keyword evidence="1" id="KW-0489">Methyltransferase</keyword>
<evidence type="ECO:0000256" key="4">
    <source>
        <dbReference type="RuleBase" id="RU362026"/>
    </source>
</evidence>
<evidence type="ECO:0000313" key="7">
    <source>
        <dbReference type="Proteomes" id="UP001165667"/>
    </source>
</evidence>
<comment type="similarity">
    <text evidence="4">Belongs to the N(4)/N(6)-methyltransferase family.</text>
</comment>
<evidence type="ECO:0000259" key="5">
    <source>
        <dbReference type="Pfam" id="PF01555"/>
    </source>
</evidence>
<evidence type="ECO:0000256" key="2">
    <source>
        <dbReference type="ARBA" id="ARBA00022679"/>
    </source>
</evidence>
<dbReference type="Pfam" id="PF01555">
    <property type="entry name" value="N6_N4_Mtase"/>
    <property type="match status" value="1"/>
</dbReference>
<reference evidence="6" key="1">
    <citation type="submission" date="2022-05" db="EMBL/GenBank/DDBJ databases">
        <authorList>
            <person name="Pankratov T."/>
        </authorList>
    </citation>
    <scope>NUCLEOTIDE SEQUENCE</scope>
    <source>
        <strain evidence="6">BP6-180914</strain>
    </source>
</reference>
<name>A0AA41Z3G3_9HYPH</name>
<dbReference type="Proteomes" id="UP001165667">
    <property type="component" value="Unassembled WGS sequence"/>
</dbReference>
<dbReference type="RefSeq" id="WP_282586171.1">
    <property type="nucleotide sequence ID" value="NZ_JAMOIM010000011.1"/>
</dbReference>
<keyword evidence="7" id="KW-1185">Reference proteome</keyword>
<protein>
    <recommendedName>
        <fullName evidence="4">Methyltransferase</fullName>
        <ecNumber evidence="4">2.1.1.-</ecNumber>
    </recommendedName>
</protein>
<dbReference type="Gene3D" id="3.40.50.150">
    <property type="entry name" value="Vaccinia Virus protein VP39"/>
    <property type="match status" value="1"/>
</dbReference>
<dbReference type="SUPFAM" id="SSF53335">
    <property type="entry name" value="S-adenosyl-L-methionine-dependent methyltransferases"/>
    <property type="match status" value="1"/>
</dbReference>
<dbReference type="EC" id="2.1.1.-" evidence="4"/>
<sequence>MTLNVPLLPECCDDLVSPPTHLFDHFFDEPPEKPITQPGDVWTLGQHRVVCGDATQADVVGKALKGVRPHLMVTDPPYGVNYDPEWRSSVIDAASGRTKAGRALGKVKNDDRADWRQAWSLFPGDVAYVWHSALYSDLVRTSLEASGFEVRSQIIWDKGRMVISRGHYHWRHEPCWYVVRKGRTAHWSGDRKQCTIWPIMHLKSASGHGTQKPVEAMRRPMENNSQPGDVVYDPFVGSGTTIIAAQSLGRVCHAVELDPAYVDLAVRRWERMTGRLASRSAS</sequence>
<dbReference type="GO" id="GO:0005737">
    <property type="term" value="C:cytoplasm"/>
    <property type="evidence" value="ECO:0007669"/>
    <property type="project" value="TreeGrafter"/>
</dbReference>
<gene>
    <name evidence="6" type="ORF">M8523_17440</name>
</gene>
<dbReference type="InterPro" id="IPR029063">
    <property type="entry name" value="SAM-dependent_MTases_sf"/>
</dbReference>
<dbReference type="GO" id="GO:0008170">
    <property type="term" value="F:N-methyltransferase activity"/>
    <property type="evidence" value="ECO:0007669"/>
    <property type="project" value="InterPro"/>
</dbReference>
<dbReference type="InterPro" id="IPR001091">
    <property type="entry name" value="RM_Methyltransferase"/>
</dbReference>
<evidence type="ECO:0000256" key="1">
    <source>
        <dbReference type="ARBA" id="ARBA00022603"/>
    </source>
</evidence>
<dbReference type="EMBL" id="JAMOIM010000011">
    <property type="protein sequence ID" value="MCW6509803.1"/>
    <property type="molecule type" value="Genomic_DNA"/>
</dbReference>
<dbReference type="InterPro" id="IPR002941">
    <property type="entry name" value="DNA_methylase_N4/N6"/>
</dbReference>
<dbReference type="AlphaFoldDB" id="A0AA41Z3G3"/>
<comment type="caution">
    <text evidence="6">The sequence shown here is derived from an EMBL/GenBank/DDBJ whole genome shotgun (WGS) entry which is preliminary data.</text>
</comment>
<dbReference type="GO" id="GO:0032259">
    <property type="term" value="P:methylation"/>
    <property type="evidence" value="ECO:0007669"/>
    <property type="project" value="UniProtKB-KW"/>
</dbReference>
<comment type="catalytic activity">
    <reaction evidence="3">
        <text>a 2'-deoxyadenosine in DNA + S-adenosyl-L-methionine = an N(6)-methyl-2'-deoxyadenosine in DNA + S-adenosyl-L-homocysteine + H(+)</text>
        <dbReference type="Rhea" id="RHEA:15197"/>
        <dbReference type="Rhea" id="RHEA-COMP:12418"/>
        <dbReference type="Rhea" id="RHEA-COMP:12419"/>
        <dbReference type="ChEBI" id="CHEBI:15378"/>
        <dbReference type="ChEBI" id="CHEBI:57856"/>
        <dbReference type="ChEBI" id="CHEBI:59789"/>
        <dbReference type="ChEBI" id="CHEBI:90615"/>
        <dbReference type="ChEBI" id="CHEBI:90616"/>
        <dbReference type="EC" id="2.1.1.72"/>
    </reaction>
</comment>
<dbReference type="GO" id="GO:0003677">
    <property type="term" value="F:DNA binding"/>
    <property type="evidence" value="ECO:0007669"/>
    <property type="project" value="InterPro"/>
</dbReference>
<dbReference type="PANTHER" id="PTHR13370">
    <property type="entry name" value="RNA METHYLASE-RELATED"/>
    <property type="match status" value="1"/>
</dbReference>
<proteinExistence type="inferred from homology"/>
<evidence type="ECO:0000256" key="3">
    <source>
        <dbReference type="ARBA" id="ARBA00047942"/>
    </source>
</evidence>
<organism evidence="6 7">
    <name type="scientific">Lichenifustis flavocetrariae</name>
    <dbReference type="NCBI Taxonomy" id="2949735"/>
    <lineage>
        <taxon>Bacteria</taxon>
        <taxon>Pseudomonadati</taxon>
        <taxon>Pseudomonadota</taxon>
        <taxon>Alphaproteobacteria</taxon>
        <taxon>Hyphomicrobiales</taxon>
        <taxon>Lichenihabitantaceae</taxon>
        <taxon>Lichenifustis</taxon>
    </lineage>
</organism>
<dbReference type="GO" id="GO:0009007">
    <property type="term" value="F:site-specific DNA-methyltransferase (adenine-specific) activity"/>
    <property type="evidence" value="ECO:0007669"/>
    <property type="project" value="UniProtKB-EC"/>
</dbReference>
<evidence type="ECO:0000313" key="6">
    <source>
        <dbReference type="EMBL" id="MCW6509803.1"/>
    </source>
</evidence>